<feature type="transmembrane region" description="Helical" evidence="1">
    <location>
        <begin position="387"/>
        <end position="408"/>
    </location>
</feature>
<feature type="transmembrane region" description="Helical" evidence="1">
    <location>
        <begin position="969"/>
        <end position="989"/>
    </location>
</feature>
<keyword evidence="1" id="KW-0812">Transmembrane</keyword>
<accession>A0A517M7L3</accession>
<evidence type="ECO:0000313" key="3">
    <source>
        <dbReference type="Proteomes" id="UP000319557"/>
    </source>
</evidence>
<feature type="transmembrane region" description="Helical" evidence="1">
    <location>
        <begin position="464"/>
        <end position="487"/>
    </location>
</feature>
<name>A0A517M7L3_9BACT</name>
<dbReference type="SUPFAM" id="SSF82866">
    <property type="entry name" value="Multidrug efflux transporter AcrB transmembrane domain"/>
    <property type="match status" value="2"/>
</dbReference>
<feature type="transmembrane region" description="Helical" evidence="1">
    <location>
        <begin position="995"/>
        <end position="1018"/>
    </location>
</feature>
<dbReference type="Gene3D" id="3.30.70.1430">
    <property type="entry name" value="Multidrug efflux transporter AcrB pore domain"/>
    <property type="match status" value="2"/>
</dbReference>
<dbReference type="OrthoDB" id="9757876at2"/>
<dbReference type="RefSeq" id="WP_145348599.1">
    <property type="nucleotide sequence ID" value="NZ_CP036261.1"/>
</dbReference>
<keyword evidence="1" id="KW-0472">Membrane</keyword>
<dbReference type="PANTHER" id="PTHR32063:SF18">
    <property type="entry name" value="CATION EFFLUX SYSTEM PROTEIN"/>
    <property type="match status" value="1"/>
</dbReference>
<dbReference type="AlphaFoldDB" id="A0A517M7L3"/>
<dbReference type="PANTHER" id="PTHR32063">
    <property type="match status" value="1"/>
</dbReference>
<keyword evidence="3" id="KW-1185">Reference proteome</keyword>
<dbReference type="Gene3D" id="3.30.2090.10">
    <property type="entry name" value="Multidrug efflux transporter AcrB TolC docking domain, DN and DC subdomains"/>
    <property type="match status" value="2"/>
</dbReference>
<dbReference type="InterPro" id="IPR027463">
    <property type="entry name" value="AcrB_DN_DC_subdom"/>
</dbReference>
<dbReference type="Gene3D" id="3.30.70.1440">
    <property type="entry name" value="Multidrug efflux transporter AcrB pore domain"/>
    <property type="match status" value="1"/>
</dbReference>
<gene>
    <name evidence="2" type="primary">cnrA_2</name>
    <name evidence="2" type="ORF">EC9_50730</name>
</gene>
<dbReference type="EMBL" id="CP036261">
    <property type="protein sequence ID" value="QDS90855.1"/>
    <property type="molecule type" value="Genomic_DNA"/>
</dbReference>
<dbReference type="GO" id="GO:0005886">
    <property type="term" value="C:plasma membrane"/>
    <property type="evidence" value="ECO:0007669"/>
    <property type="project" value="TreeGrafter"/>
</dbReference>
<feature type="transmembrane region" description="Helical" evidence="1">
    <location>
        <begin position="333"/>
        <end position="353"/>
    </location>
</feature>
<dbReference type="Gene3D" id="3.30.70.1320">
    <property type="entry name" value="Multidrug efflux transporter AcrB pore domain like"/>
    <property type="match status" value="1"/>
</dbReference>
<feature type="transmembrane region" description="Helical" evidence="1">
    <location>
        <begin position="12"/>
        <end position="31"/>
    </location>
</feature>
<dbReference type="InterPro" id="IPR001036">
    <property type="entry name" value="Acrflvin-R"/>
</dbReference>
<feature type="transmembrane region" description="Helical" evidence="1">
    <location>
        <begin position="890"/>
        <end position="911"/>
    </location>
</feature>
<evidence type="ECO:0000256" key="1">
    <source>
        <dbReference type="SAM" id="Phobius"/>
    </source>
</evidence>
<sequence>MLSNLFYRNRRLLWLAVGLIFVAGLSSYSVLPRAEDPELTPRFAIVNTVVPGFNATRVEALVTERVEQAIREIDEVKEITSSSRAGVSTIGIELNANVYAVDEVWSRVRDKIDAVAHELPAGTLDPVFEKVKIKANAMLVGITWQRDGDPNYSLLRRLAKQLKEQLERIAGTESVDLYGAPDEEFLVTVKPEELAALKLTASDIADQLARSDAKVSAGQLRGASSDLLMGIDNELDSERRIAGMPIRTSDDGPVVHLGDVAEIQRDVVRPLTNVAVIDRLDAVVLGIRVRSEYQIGTWNRDVTGRLAEFESSLPPGIGIDKLFDQNDYVDKRLAGLGQNLLLGCLAVFLITFLMMGLRNALVVSFSLPLSSMMVLTGMRLWEIPIHQISITGLIISLGLLIDNAIVVVDETSHRIRAGSAPADAVAAAVQHLLVPLFGSTLTTALSFAPIAIMRGPDGEFVGAIGVSVILAIASSFLLAVTIIPALAAMGRVRPDRSHWFAWFDRGLAIKPLAAAYRSLLQMSLAVPALGIALGLVAPILGFLMVGSLPIQFFPPADRDQVYIDLELNAHASIHNTRDTARRLTETLTAHPAVDAVHWFLGESAPTFYYNVVRSRRNLPSYGQAIVKLRTDVATPEIIHDLQALVDNRCPFARVLVRQLEQGAGFDAPVEVRVLGPDLDQLRRLGTEFRDLLVSTPGVIHSRVQLDEAVPKVAFSIDEAEARIAGLSHEAIANQLQTTLEGSTGGAVVETTEQLPVRVRAGNQRRSSMSEIASINLLASQPGRSGSSIPISAIATIGLEADSAEIPRLDGQRMNEIQGFIPAGMLPSTVIDDFKRRIARANIQLPTGYSISFGGEEKTRNTAVDNLMASVVVIVVLMVAAMVLTFGSFRLAALIFVVAGLSFGISHLAVWISGYPFGFMAIVGSMGLVGVAINDSIVVLAAIRQDPAARTGDHDALVDVVMRSTRHVTATTLTTIAGFTPLFLAGGGFWPPLAITIAGGVGGATLIALFFVPAVYVLIAAAQEQPEISPSIHAT</sequence>
<feature type="transmembrane region" description="Helical" evidence="1">
    <location>
        <begin position="429"/>
        <end position="452"/>
    </location>
</feature>
<feature type="transmembrane region" description="Helical" evidence="1">
    <location>
        <begin position="524"/>
        <end position="545"/>
    </location>
</feature>
<feature type="transmembrane region" description="Helical" evidence="1">
    <location>
        <begin position="917"/>
        <end position="942"/>
    </location>
</feature>
<protein>
    <submittedName>
        <fullName evidence="2">Nickel and cobalt resistance protein CnrA</fullName>
    </submittedName>
</protein>
<dbReference type="Pfam" id="PF00873">
    <property type="entry name" value="ACR_tran"/>
    <property type="match status" value="1"/>
</dbReference>
<feature type="transmembrane region" description="Helical" evidence="1">
    <location>
        <begin position="866"/>
        <end position="883"/>
    </location>
</feature>
<dbReference type="SUPFAM" id="SSF82693">
    <property type="entry name" value="Multidrug efflux transporter AcrB pore domain, PN1, PN2, PC1 and PC2 subdomains"/>
    <property type="match status" value="2"/>
</dbReference>
<dbReference type="Proteomes" id="UP000319557">
    <property type="component" value="Chromosome"/>
</dbReference>
<dbReference type="GO" id="GO:0042910">
    <property type="term" value="F:xenobiotic transmembrane transporter activity"/>
    <property type="evidence" value="ECO:0007669"/>
    <property type="project" value="TreeGrafter"/>
</dbReference>
<reference evidence="2 3" key="1">
    <citation type="submission" date="2019-02" db="EMBL/GenBank/DDBJ databases">
        <title>Deep-cultivation of Planctomycetes and their phenomic and genomic characterization uncovers novel biology.</title>
        <authorList>
            <person name="Wiegand S."/>
            <person name="Jogler M."/>
            <person name="Boedeker C."/>
            <person name="Pinto D."/>
            <person name="Vollmers J."/>
            <person name="Rivas-Marin E."/>
            <person name="Kohn T."/>
            <person name="Peeters S.H."/>
            <person name="Heuer A."/>
            <person name="Rast P."/>
            <person name="Oberbeckmann S."/>
            <person name="Bunk B."/>
            <person name="Jeske O."/>
            <person name="Meyerdierks A."/>
            <person name="Storesund J.E."/>
            <person name="Kallscheuer N."/>
            <person name="Luecker S."/>
            <person name="Lage O.M."/>
            <person name="Pohl T."/>
            <person name="Merkel B.J."/>
            <person name="Hornburger P."/>
            <person name="Mueller R.-W."/>
            <person name="Bruemmer F."/>
            <person name="Labrenz M."/>
            <person name="Spormann A.M."/>
            <person name="Op den Camp H."/>
            <person name="Overmann J."/>
            <person name="Amann R."/>
            <person name="Jetten M.S.M."/>
            <person name="Mascher T."/>
            <person name="Medema M.H."/>
            <person name="Devos D.P."/>
            <person name="Kaster A.-K."/>
            <person name="Ovreas L."/>
            <person name="Rohde M."/>
            <person name="Galperin M.Y."/>
            <person name="Jogler C."/>
        </authorList>
    </citation>
    <scope>NUCLEOTIDE SEQUENCE [LARGE SCALE GENOMIC DNA]</scope>
    <source>
        <strain evidence="2 3">EC9</strain>
    </source>
</reference>
<dbReference type="Gene3D" id="1.20.1640.10">
    <property type="entry name" value="Multidrug efflux transporter AcrB transmembrane domain"/>
    <property type="match status" value="2"/>
</dbReference>
<proteinExistence type="predicted"/>
<dbReference type="KEGG" id="ruv:EC9_50730"/>
<keyword evidence="1" id="KW-1133">Transmembrane helix</keyword>
<dbReference type="PRINTS" id="PR00702">
    <property type="entry name" value="ACRIFLAVINRP"/>
</dbReference>
<dbReference type="SUPFAM" id="SSF82714">
    <property type="entry name" value="Multidrug efflux transporter AcrB TolC docking domain, DN and DC subdomains"/>
    <property type="match status" value="2"/>
</dbReference>
<organism evidence="2 3">
    <name type="scientific">Rosistilla ulvae</name>
    <dbReference type="NCBI Taxonomy" id="1930277"/>
    <lineage>
        <taxon>Bacteria</taxon>
        <taxon>Pseudomonadati</taxon>
        <taxon>Planctomycetota</taxon>
        <taxon>Planctomycetia</taxon>
        <taxon>Pirellulales</taxon>
        <taxon>Pirellulaceae</taxon>
        <taxon>Rosistilla</taxon>
    </lineage>
</organism>
<evidence type="ECO:0000313" key="2">
    <source>
        <dbReference type="EMBL" id="QDS90855.1"/>
    </source>
</evidence>
<feature type="transmembrane region" description="Helical" evidence="1">
    <location>
        <begin position="360"/>
        <end position="381"/>
    </location>
</feature>